<dbReference type="Gene3D" id="2.40.10.10">
    <property type="entry name" value="Trypsin-like serine proteases"/>
    <property type="match status" value="2"/>
</dbReference>
<dbReference type="InterPro" id="IPR043504">
    <property type="entry name" value="Peptidase_S1_PA_chymotrypsin"/>
</dbReference>
<dbReference type="Gene3D" id="2.60.120.380">
    <property type="match status" value="3"/>
</dbReference>
<proteinExistence type="predicted"/>
<reference evidence="4 5" key="1">
    <citation type="submission" date="2018-03" db="EMBL/GenBank/DDBJ databases">
        <title>Genomic Encyclopedia of Archaeal and Bacterial Type Strains, Phase II (KMG-II): from individual species to whole genera.</title>
        <authorList>
            <person name="Goeker M."/>
        </authorList>
    </citation>
    <scope>NUCLEOTIDE SEQUENCE [LARGE SCALE GENOMIC DNA]</scope>
    <source>
        <strain evidence="4 5">DSM 24859</strain>
    </source>
</reference>
<dbReference type="InterPro" id="IPR007280">
    <property type="entry name" value="Peptidase_C_arc/bac"/>
</dbReference>
<accession>A0A2P8HVQ2</accession>
<sequence>MQKALFILLGALLISPFLKAQVSKGGRPHSYTTGLTANVSVKTIAAVPVQKLRLEDEQNLKQGLPLRIGMIAHVNYSPGNSGTWTNLPGGDRVWRLKIQVQGAVATSLYYEDFLLPEGATLHIYNGDRTQLIGGYTSANNQETGQFATEILKGNVCVVEYFEPKAVRGKGHFTISGVNNIYSNKIPESKTGSIDKTDKSVGASGSCNVNVNCPEGANWQNQKRAVARILLKLGASSYLCTGALINNARKDCKPYFLTANHCGSNASVADFNQWIFYFNYEAPSCANPAGEPASNTITGCVQRARAGDGGSVEGSDFQLLEFTQAIPTSYNVYYSGWNAAVAASPSGVGIHHPAGDIKKISTYSAPLVEANYNGGGTAPYTHWQATWVQTQTNWGITEGGSSGSPLFNNVGQIVGQLSGGPSSCTAATTDKYDYYGKVARSWVSNGTDALHQLKPWLDPDNTGVVQLNGTNYPCGDTTHPTVCPDPYEPNNTLPTATSIVTGTDIRATISSSTDTDYFRIQLTDTSRINIVLDNLIADFNLRLLSAGGTQLAISQNTGTTAESIVYNGPAGTYYIQVYGSNGAHGDSICYRLNATATVLGGCTDQLEPNNTLATAAAIATGTDIRAQISSATDVDYYKFTTTGTNDITIHLDSLPGDYDVKLLSAAGAQLGISQNGGTTPELITYGGAVAGTYYVEVYGYNGAFSNTKCYRLNASLTPVTACTDAYEPNETLATAAAISANTTISAQISSATDKDWYKFNNTSTQPHIEILLTNLPADYDVILYNASGTELGRSENGGTTDERIVYNNGAVGTYYIQVYGYNGNFSNTKCYKLTDNISSTPKQAPVAGKNSKFNEKSLLSLNSGMHVYPVPAGDVVYIELNSATNKQQHVTITDIGGKILYNQPYRVVSGYNRLEVLLPASLKSGVYIISMDRLRPQKFVLQR</sequence>
<dbReference type="AlphaFoldDB" id="A0A2P8HVQ2"/>
<gene>
    <name evidence="4" type="ORF">CLV51_1011644</name>
</gene>
<dbReference type="Pfam" id="PF04151">
    <property type="entry name" value="PPC"/>
    <property type="match status" value="3"/>
</dbReference>
<feature type="chain" id="PRO_5015148679" evidence="1">
    <location>
        <begin position="21"/>
        <end position="942"/>
    </location>
</feature>
<feature type="domain" description="Peptidase C-terminal archaeal/bacterial" evidence="3">
    <location>
        <begin position="632"/>
        <end position="698"/>
    </location>
</feature>
<evidence type="ECO:0000259" key="2">
    <source>
        <dbReference type="Pfam" id="PF00089"/>
    </source>
</evidence>
<evidence type="ECO:0000313" key="5">
    <source>
        <dbReference type="Proteomes" id="UP000240971"/>
    </source>
</evidence>
<dbReference type="GO" id="GO:0004252">
    <property type="term" value="F:serine-type endopeptidase activity"/>
    <property type="evidence" value="ECO:0007669"/>
    <property type="project" value="InterPro"/>
</dbReference>
<dbReference type="Pfam" id="PF00089">
    <property type="entry name" value="Trypsin"/>
    <property type="match status" value="1"/>
</dbReference>
<comment type="caution">
    <text evidence="4">The sequence shown here is derived from an EMBL/GenBank/DDBJ whole genome shotgun (WGS) entry which is preliminary data.</text>
</comment>
<dbReference type="EMBL" id="PYAW01000001">
    <property type="protein sequence ID" value="PSL50300.1"/>
    <property type="molecule type" value="Genomic_DNA"/>
</dbReference>
<dbReference type="Proteomes" id="UP000240971">
    <property type="component" value="Unassembled WGS sequence"/>
</dbReference>
<feature type="domain" description="Peptidase C-terminal archaeal/bacterial" evidence="3">
    <location>
        <begin position="752"/>
        <end position="819"/>
    </location>
</feature>
<keyword evidence="5" id="KW-1185">Reference proteome</keyword>
<evidence type="ECO:0000259" key="3">
    <source>
        <dbReference type="Pfam" id="PF04151"/>
    </source>
</evidence>
<feature type="signal peptide" evidence="1">
    <location>
        <begin position="1"/>
        <end position="20"/>
    </location>
</feature>
<dbReference type="InterPro" id="IPR001254">
    <property type="entry name" value="Trypsin_dom"/>
</dbReference>
<keyword evidence="1" id="KW-0732">Signal</keyword>
<evidence type="ECO:0000256" key="1">
    <source>
        <dbReference type="SAM" id="SignalP"/>
    </source>
</evidence>
<dbReference type="PANTHER" id="PTHR36234:SF5">
    <property type="entry name" value="LYSYL ENDOPEPTIDASE"/>
    <property type="match status" value="1"/>
</dbReference>
<evidence type="ECO:0000313" key="4">
    <source>
        <dbReference type="EMBL" id="PSL50300.1"/>
    </source>
</evidence>
<feature type="domain" description="Peptidase S1" evidence="2">
    <location>
        <begin position="231"/>
        <end position="439"/>
    </location>
</feature>
<feature type="domain" description="Peptidase C-terminal archaeal/bacterial" evidence="3">
    <location>
        <begin position="513"/>
        <end position="578"/>
    </location>
</feature>
<dbReference type="OrthoDB" id="9342482at2"/>
<dbReference type="PANTHER" id="PTHR36234">
    <property type="entry name" value="LYSYL ENDOPEPTIDASE"/>
    <property type="match status" value="1"/>
</dbReference>
<dbReference type="SUPFAM" id="SSF89260">
    <property type="entry name" value="Collagen-binding domain"/>
    <property type="match status" value="3"/>
</dbReference>
<name>A0A2P8HVQ2_CHINA</name>
<organism evidence="4 5">
    <name type="scientific">Chitinophaga niastensis</name>
    <dbReference type="NCBI Taxonomy" id="536980"/>
    <lineage>
        <taxon>Bacteria</taxon>
        <taxon>Pseudomonadati</taxon>
        <taxon>Bacteroidota</taxon>
        <taxon>Chitinophagia</taxon>
        <taxon>Chitinophagales</taxon>
        <taxon>Chitinophagaceae</taxon>
        <taxon>Chitinophaga</taxon>
    </lineage>
</organism>
<protein>
    <submittedName>
        <fullName evidence="4">Putative secreted protein (Por secretion system target)</fullName>
    </submittedName>
</protein>
<dbReference type="GO" id="GO:0006508">
    <property type="term" value="P:proteolysis"/>
    <property type="evidence" value="ECO:0007669"/>
    <property type="project" value="InterPro"/>
</dbReference>
<dbReference type="InterPro" id="IPR009003">
    <property type="entry name" value="Peptidase_S1_PA"/>
</dbReference>
<dbReference type="SUPFAM" id="SSF50494">
    <property type="entry name" value="Trypsin-like serine proteases"/>
    <property type="match status" value="1"/>
</dbReference>
<dbReference type="RefSeq" id="WP_106527456.1">
    <property type="nucleotide sequence ID" value="NZ_PYAW01000001.1"/>
</dbReference>